<keyword evidence="2" id="KW-0813">Transport</keyword>
<evidence type="ECO:0000313" key="7">
    <source>
        <dbReference type="EMBL" id="SEF78567.1"/>
    </source>
</evidence>
<dbReference type="CDD" id="cd19989">
    <property type="entry name" value="PBP1_SBP-like"/>
    <property type="match status" value="1"/>
</dbReference>
<protein>
    <submittedName>
        <fullName evidence="7">Amino acid/amide ABC transporter substrate-binding protein, HAAT family</fullName>
    </submittedName>
</protein>
<comment type="similarity">
    <text evidence="1">Belongs to the leucine-binding protein family.</text>
</comment>
<dbReference type="InterPro" id="IPR028081">
    <property type="entry name" value="Leu-bd"/>
</dbReference>
<keyword evidence="4" id="KW-0029">Amino-acid transport</keyword>
<evidence type="ECO:0000256" key="5">
    <source>
        <dbReference type="SAM" id="SignalP"/>
    </source>
</evidence>
<dbReference type="EMBL" id="FNUY01000002">
    <property type="protein sequence ID" value="SEF78567.1"/>
    <property type="molecule type" value="Genomic_DNA"/>
</dbReference>
<dbReference type="AlphaFoldDB" id="A0A1H5UWI5"/>
<keyword evidence="8" id="KW-1185">Reference proteome</keyword>
<dbReference type="PANTHER" id="PTHR30483">
    <property type="entry name" value="LEUCINE-SPECIFIC-BINDING PROTEIN"/>
    <property type="match status" value="1"/>
</dbReference>
<dbReference type="SUPFAM" id="SSF53822">
    <property type="entry name" value="Periplasmic binding protein-like I"/>
    <property type="match status" value="1"/>
</dbReference>
<reference evidence="7 8" key="1">
    <citation type="submission" date="2016-10" db="EMBL/GenBank/DDBJ databases">
        <authorList>
            <person name="de Groot N.N."/>
        </authorList>
    </citation>
    <scope>NUCLEOTIDE SEQUENCE [LARGE SCALE GENOMIC DNA]</scope>
    <source>
        <strain evidence="7 8">DSM 26656</strain>
    </source>
</reference>
<feature type="signal peptide" evidence="5">
    <location>
        <begin position="1"/>
        <end position="23"/>
    </location>
</feature>
<evidence type="ECO:0000256" key="1">
    <source>
        <dbReference type="ARBA" id="ARBA00010062"/>
    </source>
</evidence>
<name>A0A1H5UWI5_9HYPH</name>
<evidence type="ECO:0000256" key="4">
    <source>
        <dbReference type="ARBA" id="ARBA00022970"/>
    </source>
</evidence>
<evidence type="ECO:0000313" key="8">
    <source>
        <dbReference type="Proteomes" id="UP000236743"/>
    </source>
</evidence>
<accession>A0A1H5UWI5</accession>
<dbReference type="GO" id="GO:0006865">
    <property type="term" value="P:amino acid transport"/>
    <property type="evidence" value="ECO:0007669"/>
    <property type="project" value="UniProtKB-KW"/>
</dbReference>
<dbReference type="PANTHER" id="PTHR30483:SF37">
    <property type="entry name" value="ABC TRANSPORTER SUBSTRATE-BINDING PROTEIN"/>
    <property type="match status" value="1"/>
</dbReference>
<dbReference type="PRINTS" id="PR00337">
    <property type="entry name" value="LEUILEVALBP"/>
</dbReference>
<gene>
    <name evidence="7" type="ORF">SAMN04488115_10218</name>
</gene>
<dbReference type="InterPro" id="IPR000709">
    <property type="entry name" value="Leu_Ile_Val-bd"/>
</dbReference>
<dbReference type="Gene3D" id="3.40.50.2300">
    <property type="match status" value="2"/>
</dbReference>
<sequence>MSRTMMMTGLALAAALSAAGARAADPLKIGVATDLSGTYASLGDEVMRATRFAIDEANAAGGVDGRKVEFKSYDTEAKPDLARRQVEKLVMEGYPVVTGMIASGEGLAIAPLMERWGSIYISVVNKADELTGANCAKRVFRVNTQSAMDAATVKPWLKERKEKKWAVVAIDIAWGRGSATLFSEAVKSTGKEMVAELFPPANTNDFAPYIEQIKKAGAEGVWVVLAGRDAINFAQQSKQFGLTDAITVAGVSFTTDGTVKTLGDAAKGVFGIINYSSTLDTPENNSFVKAWTEKYKVPPTNFEGEAYLGYQVLFQAVKDAKSVKTDDIAKALPGKTYDTIMGKLVMRAEDRQLLKPNYFGVVEMVNGELRPVVKTTVSAADVAPAVACKVN</sequence>
<keyword evidence="3 5" id="KW-0732">Signal</keyword>
<dbReference type="InterPro" id="IPR028082">
    <property type="entry name" value="Peripla_BP_I"/>
</dbReference>
<dbReference type="InterPro" id="IPR051010">
    <property type="entry name" value="BCAA_transport"/>
</dbReference>
<dbReference type="RefSeq" id="WP_160115668.1">
    <property type="nucleotide sequence ID" value="NZ_FNUY01000002.1"/>
</dbReference>
<organism evidence="7 8">
    <name type="scientific">Bosea lathyri</name>
    <dbReference type="NCBI Taxonomy" id="1036778"/>
    <lineage>
        <taxon>Bacteria</taxon>
        <taxon>Pseudomonadati</taxon>
        <taxon>Pseudomonadota</taxon>
        <taxon>Alphaproteobacteria</taxon>
        <taxon>Hyphomicrobiales</taxon>
        <taxon>Boseaceae</taxon>
        <taxon>Bosea</taxon>
    </lineage>
</organism>
<dbReference type="Pfam" id="PF13458">
    <property type="entry name" value="Peripla_BP_6"/>
    <property type="match status" value="1"/>
</dbReference>
<feature type="domain" description="Leucine-binding protein" evidence="6">
    <location>
        <begin position="26"/>
        <end position="363"/>
    </location>
</feature>
<dbReference type="OrthoDB" id="9802022at2"/>
<proteinExistence type="inferred from homology"/>
<feature type="chain" id="PRO_5009286650" evidence="5">
    <location>
        <begin position="24"/>
        <end position="391"/>
    </location>
</feature>
<dbReference type="Proteomes" id="UP000236743">
    <property type="component" value="Unassembled WGS sequence"/>
</dbReference>
<evidence type="ECO:0000256" key="3">
    <source>
        <dbReference type="ARBA" id="ARBA00022729"/>
    </source>
</evidence>
<evidence type="ECO:0000259" key="6">
    <source>
        <dbReference type="Pfam" id="PF13458"/>
    </source>
</evidence>
<evidence type="ECO:0000256" key="2">
    <source>
        <dbReference type="ARBA" id="ARBA00022448"/>
    </source>
</evidence>